<gene>
    <name evidence="3" type="ORF">A4V15_07400</name>
</gene>
<dbReference type="SUPFAM" id="SSF74853">
    <property type="entry name" value="Lamin A/C globular tail domain"/>
    <property type="match status" value="1"/>
</dbReference>
<dbReference type="Gene3D" id="2.60.40.1260">
    <property type="entry name" value="Lamin Tail domain"/>
    <property type="match status" value="1"/>
</dbReference>
<name>A0A178L7R6_9PSED</name>
<dbReference type="Proteomes" id="UP000078356">
    <property type="component" value="Unassembled WGS sequence"/>
</dbReference>
<dbReference type="RefSeq" id="WP_064309131.1">
    <property type="nucleotide sequence ID" value="NZ_LWCR01000056.1"/>
</dbReference>
<evidence type="ECO:0000313" key="3">
    <source>
        <dbReference type="EMBL" id="OAN24872.1"/>
    </source>
</evidence>
<keyword evidence="1" id="KW-0732">Signal</keyword>
<dbReference type="Gene3D" id="1.10.3130.20">
    <property type="entry name" value="Phycobilisome linker domain"/>
    <property type="match status" value="1"/>
</dbReference>
<dbReference type="AlphaFoldDB" id="A0A178L7R6"/>
<dbReference type="PROSITE" id="PS51841">
    <property type="entry name" value="LTD"/>
    <property type="match status" value="1"/>
</dbReference>
<organism evidence="3 4">
    <name type="scientific">Pseudomonas oryzihabitans</name>
    <dbReference type="NCBI Taxonomy" id="47885"/>
    <lineage>
        <taxon>Bacteria</taxon>
        <taxon>Pseudomonadati</taxon>
        <taxon>Pseudomonadota</taxon>
        <taxon>Gammaproteobacteria</taxon>
        <taxon>Pseudomonadales</taxon>
        <taxon>Pseudomonadaceae</taxon>
        <taxon>Pseudomonas</taxon>
    </lineage>
</organism>
<accession>A0A178L7R6</accession>
<sequence length="887" mass="91122">MPTTRETISAYYQSILGRTPDAAGLDYWTAQVELGNASLAQVATGLSLSTEAASSMVPVVALYLSSFGRLPDTEGLQYWTQALQNGTTLEDIQQAFLQSPEFATVAAGSATAFLTTAYENALGRPADADGLQFWTQQLAAGTSRAEVLAALAGSPEGQPHALAKAQLTLAYQGVSGESPTLTELNDILVQQGEQSLTELVTRTTERLIDNAVPSPAPIEPQPTVFTFRPEAGTQAGASDASGVISWGQYLIVGDDEGNVLRVYDREGGQALDEFDYGGVLGLTDELDFEAMTFTGTLGTEGTLYLTGSHSNSKSGKEAPGREAILAVKLTTDAQGKPVFDTAGIQTYKGLVAALDAWDASGSSGKPAGYYDLKVSSAAGIAPENVNGFSIEGLTTSPDDSQLWLGFRAPQLDAGSRDKALLVAVTNYQAVLTDNNITPTFEAIELNLGGRGIRSIDRALDGSGYLILAGPAGSASAAVTHDFRLFTWSGDPTRAPIELDNDLDALLAATGGSFESIASPASVKPGTEILLLQDNGDTLWQGQTQVSKDLAPAQQHFQGNLISLGMPSADLAAPVLVASSPAVDAQDVPTGSRISLTFDEGIALGSGSIQLVDQAGTVVQVFKVGDPGVAVDFNVLNLTPTDRLQASSSYHLEVQAGAVVDHAGNPVAATDIGFATAARPHYSLLITEVNSNAKGGDFFELYNYGSTSIDLSGWRMTDEAGQFSSAVTLNGNAVLAAGATLVVADVAAANLGAFKAAWGLSDTTAVINVDGPGLGKEDAVVLFDKLGNVAAAFNYDLTAVLASDGTLITTASAGSGATFKDGQHAGAAYGVGAGASAVWDGLSTTHPTYVGAAVGKDGAFAQNGDATAIGSPGIVLIGQEPLSPGVAG</sequence>
<feature type="domain" description="LTD" evidence="2">
    <location>
        <begin position="669"/>
        <end position="814"/>
    </location>
</feature>
<dbReference type="InterPro" id="IPR038255">
    <property type="entry name" value="PBS_linker_sf"/>
</dbReference>
<dbReference type="InterPro" id="IPR025282">
    <property type="entry name" value="DUF4214"/>
</dbReference>
<dbReference type="Pfam" id="PF13946">
    <property type="entry name" value="DUF4214"/>
    <property type="match status" value="2"/>
</dbReference>
<dbReference type="InterPro" id="IPR036415">
    <property type="entry name" value="Lamin_tail_dom_sf"/>
</dbReference>
<dbReference type="InterPro" id="IPR001322">
    <property type="entry name" value="Lamin_tail_dom"/>
</dbReference>
<comment type="caution">
    <text evidence="3">The sequence shown here is derived from an EMBL/GenBank/DDBJ whole genome shotgun (WGS) entry which is preliminary data.</text>
</comment>
<proteinExistence type="predicted"/>
<evidence type="ECO:0000256" key="1">
    <source>
        <dbReference type="ARBA" id="ARBA00022729"/>
    </source>
</evidence>
<dbReference type="Pfam" id="PF00932">
    <property type="entry name" value="LTD"/>
    <property type="match status" value="1"/>
</dbReference>
<reference evidence="3 4" key="1">
    <citation type="submission" date="2016-04" db="EMBL/GenBank/DDBJ databases">
        <title>Draft Genome Sequences of Staphylococcus capitis Strain H36, S. capitis Strain H65, S. cohnii Strain H62, S. hominis Strain H69, Mycobacterium iranicum Strain H39, Plantibacter sp. Strain H53, Pseudomonas oryzihabitans Strain H72, and Microbacterium sp. Strain H83, isolated from residential settings.</title>
        <authorList>
            <person name="Lymperopoulou D."/>
            <person name="Adams R.I."/>
            <person name="Lindow S."/>
            <person name="Coil D.A."/>
            <person name="Jospin G."/>
            <person name="Eisen J.A."/>
        </authorList>
    </citation>
    <scope>NUCLEOTIDE SEQUENCE [LARGE SCALE GENOMIC DNA]</scope>
    <source>
        <strain evidence="3 4">H72</strain>
    </source>
</reference>
<dbReference type="InterPro" id="IPR032812">
    <property type="entry name" value="SbsA_Ig"/>
</dbReference>
<protein>
    <recommendedName>
        <fullName evidence="2">LTD domain-containing protein</fullName>
    </recommendedName>
</protein>
<evidence type="ECO:0000313" key="4">
    <source>
        <dbReference type="Proteomes" id="UP000078356"/>
    </source>
</evidence>
<evidence type="ECO:0000259" key="2">
    <source>
        <dbReference type="PROSITE" id="PS51841"/>
    </source>
</evidence>
<dbReference type="Pfam" id="PF13205">
    <property type="entry name" value="Big_5"/>
    <property type="match status" value="1"/>
</dbReference>
<dbReference type="EMBL" id="LWCR01000056">
    <property type="protein sequence ID" value="OAN24872.1"/>
    <property type="molecule type" value="Genomic_DNA"/>
</dbReference>
<dbReference type="OrthoDB" id="5560405at2"/>